<evidence type="ECO:0000313" key="2">
    <source>
        <dbReference type="Proteomes" id="UP000030302"/>
    </source>
</evidence>
<evidence type="ECO:0000313" key="1">
    <source>
        <dbReference type="EMBL" id="AIY39510.1"/>
    </source>
</evidence>
<dbReference type="HOGENOM" id="CLU_3134417_0_0_4"/>
<dbReference type="AlphaFoldDB" id="A0A0A1F6S6"/>
<dbReference type="EMBL" id="CP009962">
    <property type="protein sequence ID" value="AIY39510.1"/>
    <property type="molecule type" value="Genomic_DNA"/>
</dbReference>
<dbReference type="Proteomes" id="UP000030302">
    <property type="component" value="Chromosome"/>
</dbReference>
<organism evidence="1 2">
    <name type="scientific">Collimonas arenae</name>
    <dbReference type="NCBI Taxonomy" id="279058"/>
    <lineage>
        <taxon>Bacteria</taxon>
        <taxon>Pseudomonadati</taxon>
        <taxon>Pseudomonadota</taxon>
        <taxon>Betaproteobacteria</taxon>
        <taxon>Burkholderiales</taxon>
        <taxon>Oxalobacteraceae</taxon>
        <taxon>Collimonas</taxon>
    </lineage>
</organism>
<gene>
    <name evidence="1" type="ORF">LT85_0350</name>
</gene>
<dbReference type="KEGG" id="care:LT85_0350"/>
<accession>A0A0A1F6S6</accession>
<proteinExistence type="predicted"/>
<protein>
    <submittedName>
        <fullName evidence="1">Uncharacterized protein</fullName>
    </submittedName>
</protein>
<name>A0A0A1F6S6_9BURK</name>
<reference evidence="2" key="1">
    <citation type="journal article" date="2014" name="Soil Biol. Biochem.">
        <title>Structure and function of bacterial communities in ageing soils: Insights from the Mendocino ecological staircase.</title>
        <authorList>
            <person name="Uroz S."/>
            <person name="Tech J.J."/>
            <person name="Sawaya N.A."/>
            <person name="Frey-Klett P."/>
            <person name="Leveau J.H.J."/>
        </authorList>
    </citation>
    <scope>NUCLEOTIDE SEQUENCE [LARGE SCALE GENOMIC DNA]</scope>
    <source>
        <strain evidence="2">Cal35</strain>
    </source>
</reference>
<keyword evidence="2" id="KW-1185">Reference proteome</keyword>
<sequence>MGAGEGGPQRGGVVHVGRDDLDAIRDQLLRRFGAGAPGKRSDAPMTICP</sequence>